<dbReference type="GO" id="GO:0007187">
    <property type="term" value="P:G protein-coupled receptor signaling pathway, coupled to cyclic nucleotide second messenger"/>
    <property type="evidence" value="ECO:0007669"/>
    <property type="project" value="TreeGrafter"/>
</dbReference>
<dbReference type="Pfam" id="PF00001">
    <property type="entry name" value="7tm_1"/>
    <property type="match status" value="1"/>
</dbReference>
<comment type="similarity">
    <text evidence="9">Belongs to the G-protein coupled receptor 1 family.</text>
</comment>
<feature type="transmembrane region" description="Helical" evidence="11">
    <location>
        <begin position="26"/>
        <end position="50"/>
    </location>
</feature>
<dbReference type="SMART" id="SM01381">
    <property type="entry name" value="7TM_GPCR_Srsx"/>
    <property type="match status" value="1"/>
</dbReference>
<dbReference type="PRINTS" id="PR00243">
    <property type="entry name" value="MUSCARINICR"/>
</dbReference>
<dbReference type="GO" id="GO:0030425">
    <property type="term" value="C:dendrite"/>
    <property type="evidence" value="ECO:0007669"/>
    <property type="project" value="TreeGrafter"/>
</dbReference>
<keyword evidence="5 9" id="KW-0297">G-protein coupled receptor</keyword>
<dbReference type="AlphaFoldDB" id="A0A193KUP4"/>
<feature type="transmembrane region" description="Helical" evidence="11">
    <location>
        <begin position="185"/>
        <end position="210"/>
    </location>
</feature>
<keyword evidence="6 11" id="KW-0472">Membrane</keyword>
<dbReference type="PANTHER" id="PTHR24247:SF191">
    <property type="entry name" value="MUSCARINIC ACETYLCHOLINE RECEPTOR, B-TYPE, ISOFORM A"/>
    <property type="match status" value="1"/>
</dbReference>
<gene>
    <name evidence="13" type="primary">gcr071</name>
</gene>
<dbReference type="InterPro" id="IPR000995">
    <property type="entry name" value="Musac_Ach_rcpt"/>
</dbReference>
<evidence type="ECO:0000313" key="13">
    <source>
        <dbReference type="EMBL" id="ANO39040.1"/>
    </source>
</evidence>
<feature type="compositionally biased region" description="Polar residues" evidence="10">
    <location>
        <begin position="232"/>
        <end position="252"/>
    </location>
</feature>
<dbReference type="PROSITE" id="PS00237">
    <property type="entry name" value="G_PROTEIN_RECEP_F1_1"/>
    <property type="match status" value="1"/>
</dbReference>
<evidence type="ECO:0000256" key="6">
    <source>
        <dbReference type="ARBA" id="ARBA00023136"/>
    </source>
</evidence>
<sequence length="435" mass="50108">MVNCSNCGLGKNSTNSPFPPAVSWTLGFLSAVVSVSTIMGNLLVIVSFFFERALRTSTNYFIASLAVTDLLIGVFSMNFYTVYLLLSYWPLGELFCDLWLSLDYTACLTSQYTVFFITVDRFCSVKIPAKYRNWRTESKVRLMVAITWIVPFAVFFTTIMGWPYFNNQGRIREPDQCYAEFAKEPIFNTILTIAYFWITLMVMVILYAGIYKVALNLQAKSDHKKKRISELIPSSSKRMTETSESGIRTSNASQSLSNSIKQSSYHLGVIQMLDNTSSIWVRRKIENDFTHNKVSSQNSPKQTNNEILYKNNANKRSSSLIAPIKFVAQYFYKKSDKSTKRRERTVSRARKALRTITFILGAFVLSWTPFHIIVLIKGFCDSTKDKHTCVNSHLYNLTYWLCYLNSPINPFCYALANVQFKRTFLRILKFDFRRS</sequence>
<protein>
    <submittedName>
        <fullName evidence="13">GCR071</fullName>
    </submittedName>
</protein>
<evidence type="ECO:0000256" key="5">
    <source>
        <dbReference type="ARBA" id="ARBA00023040"/>
    </source>
</evidence>
<reference evidence="13" key="1">
    <citation type="journal article" date="2016" name="PLoS Biol.">
        <title>GPCRs Direct Germline Development and Somatic Gonad Function in Planarians.</title>
        <authorList>
            <person name="Saberi A."/>
            <person name="Jamal A."/>
            <person name="Beets I."/>
            <person name="Schoofs L."/>
            <person name="Newmark P.A."/>
        </authorList>
    </citation>
    <scope>NUCLEOTIDE SEQUENCE</scope>
</reference>
<dbReference type="GO" id="GO:0007197">
    <property type="term" value="P:adenylate cyclase-inhibiting G protein-coupled acetylcholine receptor signaling pathway"/>
    <property type="evidence" value="ECO:0007669"/>
    <property type="project" value="TreeGrafter"/>
</dbReference>
<evidence type="ECO:0000256" key="9">
    <source>
        <dbReference type="RuleBase" id="RU000688"/>
    </source>
</evidence>
<name>A0A193KUP4_SCHMD</name>
<dbReference type="GO" id="GO:0045202">
    <property type="term" value="C:synapse"/>
    <property type="evidence" value="ECO:0007669"/>
    <property type="project" value="TreeGrafter"/>
</dbReference>
<dbReference type="SUPFAM" id="SSF81321">
    <property type="entry name" value="Family A G protein-coupled receptor-like"/>
    <property type="match status" value="1"/>
</dbReference>
<accession>A0A193KUP4</accession>
<dbReference type="CDD" id="cd15302">
    <property type="entry name" value="7tmA_mAChR_GAR-2-like"/>
    <property type="match status" value="1"/>
</dbReference>
<keyword evidence="4 11" id="KW-1133">Transmembrane helix</keyword>
<feature type="transmembrane region" description="Helical" evidence="11">
    <location>
        <begin position="140"/>
        <end position="165"/>
    </location>
</feature>
<dbReference type="InterPro" id="IPR017452">
    <property type="entry name" value="GPCR_Rhodpsn_7TM"/>
</dbReference>
<dbReference type="GO" id="GO:0016907">
    <property type="term" value="F:G protein-coupled acetylcholine receptor activity"/>
    <property type="evidence" value="ECO:0007669"/>
    <property type="project" value="InterPro"/>
</dbReference>
<evidence type="ECO:0000256" key="8">
    <source>
        <dbReference type="ARBA" id="ARBA00023224"/>
    </source>
</evidence>
<feature type="transmembrane region" description="Helical" evidence="11">
    <location>
        <begin position="352"/>
        <end position="376"/>
    </location>
</feature>
<dbReference type="PRINTS" id="PR00237">
    <property type="entry name" value="GPCRRHODOPSN"/>
</dbReference>
<dbReference type="PANTHER" id="PTHR24247">
    <property type="entry name" value="5-HYDROXYTRYPTAMINE RECEPTOR"/>
    <property type="match status" value="1"/>
</dbReference>
<proteinExistence type="evidence at transcript level"/>
<evidence type="ECO:0000256" key="7">
    <source>
        <dbReference type="ARBA" id="ARBA00023170"/>
    </source>
</evidence>
<evidence type="ECO:0000256" key="3">
    <source>
        <dbReference type="ARBA" id="ARBA00022692"/>
    </source>
</evidence>
<keyword evidence="3 9" id="KW-0812">Transmembrane</keyword>
<comment type="subcellular location">
    <subcellularLocation>
        <location evidence="1">Cell membrane</location>
        <topology evidence="1">Multi-pass membrane protein</topology>
    </subcellularLocation>
</comment>
<evidence type="ECO:0000259" key="12">
    <source>
        <dbReference type="PROSITE" id="PS50262"/>
    </source>
</evidence>
<feature type="transmembrane region" description="Helical" evidence="11">
    <location>
        <begin position="98"/>
        <end position="119"/>
    </location>
</feature>
<organism evidence="13">
    <name type="scientific">Schmidtea mediterranea</name>
    <name type="common">Freshwater planarian flatworm</name>
    <dbReference type="NCBI Taxonomy" id="79327"/>
    <lineage>
        <taxon>Eukaryota</taxon>
        <taxon>Metazoa</taxon>
        <taxon>Spiralia</taxon>
        <taxon>Lophotrochozoa</taxon>
        <taxon>Platyhelminthes</taxon>
        <taxon>Rhabditophora</taxon>
        <taxon>Seriata</taxon>
        <taxon>Tricladida</taxon>
        <taxon>Continenticola</taxon>
        <taxon>Geoplanoidea</taxon>
        <taxon>Dugesiidae</taxon>
        <taxon>Schmidtea</taxon>
    </lineage>
</organism>
<keyword evidence="8 9" id="KW-0807">Transducer</keyword>
<feature type="region of interest" description="Disordered" evidence="10">
    <location>
        <begin position="230"/>
        <end position="255"/>
    </location>
</feature>
<evidence type="ECO:0000256" key="11">
    <source>
        <dbReference type="SAM" id="Phobius"/>
    </source>
</evidence>
<evidence type="ECO:0000256" key="2">
    <source>
        <dbReference type="ARBA" id="ARBA00022475"/>
    </source>
</evidence>
<evidence type="ECO:0000256" key="1">
    <source>
        <dbReference type="ARBA" id="ARBA00004651"/>
    </source>
</evidence>
<keyword evidence="7 9" id="KW-0675">Receptor</keyword>
<dbReference type="PROSITE" id="PS50262">
    <property type="entry name" value="G_PROTEIN_RECEP_F1_2"/>
    <property type="match status" value="1"/>
</dbReference>
<feature type="domain" description="G-protein coupled receptors family 1 profile" evidence="12">
    <location>
        <begin position="40"/>
        <end position="413"/>
    </location>
</feature>
<keyword evidence="2" id="KW-1003">Cell membrane</keyword>
<dbReference type="GO" id="GO:0005886">
    <property type="term" value="C:plasma membrane"/>
    <property type="evidence" value="ECO:0007669"/>
    <property type="project" value="UniProtKB-SubCell"/>
</dbReference>
<evidence type="ECO:0000256" key="10">
    <source>
        <dbReference type="SAM" id="MobiDB-lite"/>
    </source>
</evidence>
<dbReference type="InterPro" id="IPR000276">
    <property type="entry name" value="GPCR_Rhodpsn"/>
</dbReference>
<feature type="transmembrane region" description="Helical" evidence="11">
    <location>
        <begin position="62"/>
        <end position="86"/>
    </location>
</feature>
<dbReference type="GO" id="GO:0004993">
    <property type="term" value="F:G protein-coupled serotonin receptor activity"/>
    <property type="evidence" value="ECO:0007669"/>
    <property type="project" value="TreeGrafter"/>
</dbReference>
<evidence type="ECO:0000256" key="4">
    <source>
        <dbReference type="ARBA" id="ARBA00022989"/>
    </source>
</evidence>
<dbReference type="Gene3D" id="1.20.1070.10">
    <property type="entry name" value="Rhodopsin 7-helix transmembrane proteins"/>
    <property type="match status" value="2"/>
</dbReference>
<dbReference type="EMBL" id="KX018879">
    <property type="protein sequence ID" value="ANO39040.1"/>
    <property type="molecule type" value="mRNA"/>
</dbReference>